<evidence type="ECO:0000313" key="3">
    <source>
        <dbReference type="Proteomes" id="UP000274822"/>
    </source>
</evidence>
<name>A0A433QPS6_9FUNG</name>
<evidence type="ECO:0000256" key="1">
    <source>
        <dbReference type="SAM" id="SignalP"/>
    </source>
</evidence>
<sequence length="70" mass="7788">MAIIYILCPVLVPFIAQALRNGHHLVSKTLDIFYGLLCENKRGVLVDVMLKSDETPRDVITAFASSLMEP</sequence>
<keyword evidence="1" id="KW-0732">Signal</keyword>
<dbReference type="AlphaFoldDB" id="A0A433QPS6"/>
<feature type="signal peptide" evidence="1">
    <location>
        <begin position="1"/>
        <end position="18"/>
    </location>
</feature>
<reference evidence="2 3" key="1">
    <citation type="journal article" date="2018" name="New Phytol.">
        <title>Phylogenomics of Endogonaceae and evolution of mycorrhizas within Mucoromycota.</title>
        <authorList>
            <person name="Chang Y."/>
            <person name="Desiro A."/>
            <person name="Na H."/>
            <person name="Sandor L."/>
            <person name="Lipzen A."/>
            <person name="Clum A."/>
            <person name="Barry K."/>
            <person name="Grigoriev I.V."/>
            <person name="Martin F.M."/>
            <person name="Stajich J.E."/>
            <person name="Smith M.E."/>
            <person name="Bonito G."/>
            <person name="Spatafora J.W."/>
        </authorList>
    </citation>
    <scope>NUCLEOTIDE SEQUENCE [LARGE SCALE GENOMIC DNA]</scope>
    <source>
        <strain evidence="2 3">AD002</strain>
    </source>
</reference>
<keyword evidence="3" id="KW-1185">Reference proteome</keyword>
<protein>
    <submittedName>
        <fullName evidence="2">Uncharacterized protein</fullName>
    </submittedName>
</protein>
<accession>A0A433QPS6</accession>
<proteinExistence type="predicted"/>
<dbReference type="Proteomes" id="UP000274822">
    <property type="component" value="Unassembled WGS sequence"/>
</dbReference>
<feature type="chain" id="PRO_5019474416" evidence="1">
    <location>
        <begin position="19"/>
        <end position="70"/>
    </location>
</feature>
<comment type="caution">
    <text evidence="2">The sequence shown here is derived from an EMBL/GenBank/DDBJ whole genome shotgun (WGS) entry which is preliminary data.</text>
</comment>
<gene>
    <name evidence="2" type="ORF">BC938DRAFT_477102</name>
</gene>
<organism evidence="2 3">
    <name type="scientific">Jimgerdemannia flammicorona</name>
    <dbReference type="NCBI Taxonomy" id="994334"/>
    <lineage>
        <taxon>Eukaryota</taxon>
        <taxon>Fungi</taxon>
        <taxon>Fungi incertae sedis</taxon>
        <taxon>Mucoromycota</taxon>
        <taxon>Mucoromycotina</taxon>
        <taxon>Endogonomycetes</taxon>
        <taxon>Endogonales</taxon>
        <taxon>Endogonaceae</taxon>
        <taxon>Jimgerdemannia</taxon>
    </lineage>
</organism>
<dbReference type="EMBL" id="RBNJ01002616">
    <property type="protein sequence ID" value="RUS31770.1"/>
    <property type="molecule type" value="Genomic_DNA"/>
</dbReference>
<evidence type="ECO:0000313" key="2">
    <source>
        <dbReference type="EMBL" id="RUS31770.1"/>
    </source>
</evidence>